<evidence type="ECO:0000256" key="5">
    <source>
        <dbReference type="ARBA" id="ARBA00023239"/>
    </source>
</evidence>
<comment type="cofactor">
    <cofactor evidence="1">
        <name>Mg(2+)</name>
        <dbReference type="ChEBI" id="CHEBI:18420"/>
    </cofactor>
</comment>
<dbReference type="Gene3D" id="3.20.20.60">
    <property type="entry name" value="Phosphoenolpyruvate-binding domains"/>
    <property type="match status" value="1"/>
</dbReference>
<dbReference type="GO" id="GO:0019629">
    <property type="term" value="P:propionate catabolic process, 2-methylcitrate cycle"/>
    <property type="evidence" value="ECO:0007669"/>
    <property type="project" value="InterPro"/>
</dbReference>
<proteinExistence type="inferred from homology"/>
<reference evidence="6" key="1">
    <citation type="submission" date="2018-05" db="EMBL/GenBank/DDBJ databases">
        <authorList>
            <person name="Lanie J.A."/>
            <person name="Ng W.-L."/>
            <person name="Kazmierczak K.M."/>
            <person name="Andrzejewski T.M."/>
            <person name="Davidsen T.M."/>
            <person name="Wayne K.J."/>
            <person name="Tettelin H."/>
            <person name="Glass J.I."/>
            <person name="Rusch D."/>
            <person name="Podicherti R."/>
            <person name="Tsui H.-C.T."/>
            <person name="Winkler M.E."/>
        </authorList>
    </citation>
    <scope>NUCLEOTIDE SEQUENCE</scope>
</reference>
<comment type="similarity">
    <text evidence="2">Belongs to the isocitrate lyase/PEP mutase superfamily. Methylisocitrate lyase family.</text>
</comment>
<dbReference type="InterPro" id="IPR040442">
    <property type="entry name" value="Pyrv_kinase-like_dom_sf"/>
</dbReference>
<sequence>MIGNLFRDLVNGGDSPLSILGTVNAYSALLAKKSGAKAIYLSGSGVSASSLGLPDLGFNTLEDVLIDARRITNICDLPLLVDIDTGFGSIKSIQRTIKLIEKSGVAAIHIEDQVDEKRCGHRPHKKLVSISKMKDRIKAAVDAREDESFVIMARSDALAVENEKMLYERLESYIEAGADMIFPEALTKLSQYKYISKNFSSPLLANITEFGKTPLFTKNELKNVGVSMILYPLSAFRAMSSSAERVYSEIIKEGSQKKIINQMQTRNELYDYLSYYDYENEIDKIVKNKY</sequence>
<dbReference type="InterPro" id="IPR012695">
    <property type="entry name" value="PrpB"/>
</dbReference>
<evidence type="ECO:0000256" key="2">
    <source>
        <dbReference type="ARBA" id="ARBA00009282"/>
    </source>
</evidence>
<dbReference type="CDD" id="cd00377">
    <property type="entry name" value="ICL_PEPM"/>
    <property type="match status" value="1"/>
</dbReference>
<dbReference type="InterPro" id="IPR039556">
    <property type="entry name" value="ICL/PEPM"/>
</dbReference>
<gene>
    <name evidence="6" type="ORF">METZ01_LOCUS17585</name>
</gene>
<dbReference type="InterPro" id="IPR015813">
    <property type="entry name" value="Pyrv/PenolPyrv_kinase-like_dom"/>
</dbReference>
<dbReference type="NCBIfam" id="NF008455">
    <property type="entry name" value="PRK11320.1"/>
    <property type="match status" value="1"/>
</dbReference>
<dbReference type="InterPro" id="IPR018523">
    <property type="entry name" value="Isocitrate_lyase_ph_CS"/>
</dbReference>
<dbReference type="NCBIfam" id="TIGR02317">
    <property type="entry name" value="prpB"/>
    <property type="match status" value="1"/>
</dbReference>
<name>A0A381PCL3_9ZZZZ</name>
<dbReference type="SUPFAM" id="SSF51621">
    <property type="entry name" value="Phosphoenolpyruvate/pyruvate domain"/>
    <property type="match status" value="1"/>
</dbReference>
<evidence type="ECO:0000256" key="4">
    <source>
        <dbReference type="ARBA" id="ARBA00022842"/>
    </source>
</evidence>
<dbReference type="GO" id="GO:0046421">
    <property type="term" value="F:methylisocitrate lyase activity"/>
    <property type="evidence" value="ECO:0007669"/>
    <property type="project" value="InterPro"/>
</dbReference>
<dbReference type="EMBL" id="UINC01000941">
    <property type="protein sequence ID" value="SUZ64731.1"/>
    <property type="molecule type" value="Genomic_DNA"/>
</dbReference>
<protein>
    <recommendedName>
        <fullName evidence="7">Methylisocitrate lyase</fullName>
    </recommendedName>
</protein>
<dbReference type="PANTHER" id="PTHR42905:SF5">
    <property type="entry name" value="CARBOXYVINYL-CARBOXYPHOSPHONATE PHOSPHORYLMUTASE, CHLOROPLASTIC"/>
    <property type="match status" value="1"/>
</dbReference>
<keyword evidence="5" id="KW-0456">Lyase</keyword>
<accession>A0A381PCL3</accession>
<dbReference type="AlphaFoldDB" id="A0A381PCL3"/>
<evidence type="ECO:0000256" key="1">
    <source>
        <dbReference type="ARBA" id="ARBA00001946"/>
    </source>
</evidence>
<keyword evidence="3" id="KW-0479">Metal-binding</keyword>
<organism evidence="6">
    <name type="scientific">marine metagenome</name>
    <dbReference type="NCBI Taxonomy" id="408172"/>
    <lineage>
        <taxon>unclassified sequences</taxon>
        <taxon>metagenomes</taxon>
        <taxon>ecological metagenomes</taxon>
    </lineage>
</organism>
<dbReference type="Pfam" id="PF13714">
    <property type="entry name" value="PEP_mutase"/>
    <property type="match status" value="1"/>
</dbReference>
<dbReference type="PANTHER" id="PTHR42905">
    <property type="entry name" value="PHOSPHOENOLPYRUVATE CARBOXYLASE"/>
    <property type="match status" value="1"/>
</dbReference>
<evidence type="ECO:0000256" key="3">
    <source>
        <dbReference type="ARBA" id="ARBA00022723"/>
    </source>
</evidence>
<dbReference type="FunFam" id="3.20.20.60:FF:000009">
    <property type="entry name" value="2-methylisocitrate lyase"/>
    <property type="match status" value="1"/>
</dbReference>
<evidence type="ECO:0008006" key="7">
    <source>
        <dbReference type="Google" id="ProtNLM"/>
    </source>
</evidence>
<keyword evidence="4" id="KW-0460">Magnesium</keyword>
<dbReference type="PROSITE" id="PS00161">
    <property type="entry name" value="ISOCITRATE_LYASE"/>
    <property type="match status" value="1"/>
</dbReference>
<evidence type="ECO:0000313" key="6">
    <source>
        <dbReference type="EMBL" id="SUZ64731.1"/>
    </source>
</evidence>
<dbReference type="GO" id="GO:0046872">
    <property type="term" value="F:metal ion binding"/>
    <property type="evidence" value="ECO:0007669"/>
    <property type="project" value="UniProtKB-KW"/>
</dbReference>